<evidence type="ECO:0000313" key="2">
    <source>
        <dbReference type="EMBL" id="EJK51796.1"/>
    </source>
</evidence>
<comment type="caution">
    <text evidence="2">The sequence shown here is derived from an EMBL/GenBank/DDBJ whole genome shotgun (WGS) entry which is preliminary data.</text>
</comment>
<name>K0RS98_THAOC</name>
<accession>K0RS98</accession>
<gene>
    <name evidence="2" type="ORF">THAOC_29001</name>
</gene>
<feature type="region of interest" description="Disordered" evidence="1">
    <location>
        <begin position="54"/>
        <end position="80"/>
    </location>
</feature>
<dbReference type="AlphaFoldDB" id="K0RS98"/>
<evidence type="ECO:0000313" key="3">
    <source>
        <dbReference type="Proteomes" id="UP000266841"/>
    </source>
</evidence>
<organism evidence="2 3">
    <name type="scientific">Thalassiosira oceanica</name>
    <name type="common">Marine diatom</name>
    <dbReference type="NCBI Taxonomy" id="159749"/>
    <lineage>
        <taxon>Eukaryota</taxon>
        <taxon>Sar</taxon>
        <taxon>Stramenopiles</taxon>
        <taxon>Ochrophyta</taxon>
        <taxon>Bacillariophyta</taxon>
        <taxon>Coscinodiscophyceae</taxon>
        <taxon>Thalassiosirophycidae</taxon>
        <taxon>Thalassiosirales</taxon>
        <taxon>Thalassiosiraceae</taxon>
        <taxon>Thalassiosira</taxon>
    </lineage>
</organism>
<evidence type="ECO:0000256" key="1">
    <source>
        <dbReference type="SAM" id="MobiDB-lite"/>
    </source>
</evidence>
<dbReference type="Proteomes" id="UP000266841">
    <property type="component" value="Unassembled WGS sequence"/>
</dbReference>
<dbReference type="EMBL" id="AGNL01040989">
    <property type="protein sequence ID" value="EJK51796.1"/>
    <property type="molecule type" value="Genomic_DNA"/>
</dbReference>
<proteinExistence type="predicted"/>
<protein>
    <submittedName>
        <fullName evidence="2">Uncharacterized protein</fullName>
    </submittedName>
</protein>
<sequence length="206" mass="22404">MDGLATKTDYAGALRGYQSAVEEMRSPDRKETLALSLGRIFGMKCKGLHLPTAESSGIRGAPDPDVAPSQGLRGSGLGRRPYERVLQRRARCYPERRLERKHTVYHADELGVLLVRVGLPPALRGPHDGAIEGRHGVPARDDGGGVRLGGLPDRPGRAGAARPLEELLLVRGVGPVYHGHGRHAEYLRFDGGETREERGKLAWEKG</sequence>
<reference evidence="2 3" key="1">
    <citation type="journal article" date="2012" name="Genome Biol.">
        <title>Genome and low-iron response of an oceanic diatom adapted to chronic iron limitation.</title>
        <authorList>
            <person name="Lommer M."/>
            <person name="Specht M."/>
            <person name="Roy A.S."/>
            <person name="Kraemer L."/>
            <person name="Andreson R."/>
            <person name="Gutowska M.A."/>
            <person name="Wolf J."/>
            <person name="Bergner S.V."/>
            <person name="Schilhabel M.B."/>
            <person name="Klostermeier U.C."/>
            <person name="Beiko R.G."/>
            <person name="Rosenstiel P."/>
            <person name="Hippler M."/>
            <person name="Laroche J."/>
        </authorList>
    </citation>
    <scope>NUCLEOTIDE SEQUENCE [LARGE SCALE GENOMIC DNA]</scope>
    <source>
        <strain evidence="2 3">CCMP1005</strain>
    </source>
</reference>
<feature type="compositionally biased region" description="Basic and acidic residues" evidence="1">
    <location>
        <begin position="129"/>
        <end position="144"/>
    </location>
</feature>
<feature type="region of interest" description="Disordered" evidence="1">
    <location>
        <begin position="129"/>
        <end position="156"/>
    </location>
</feature>
<keyword evidence="3" id="KW-1185">Reference proteome</keyword>